<dbReference type="AlphaFoldDB" id="A0AAD6QS29"/>
<sequence length="45" mass="5481">MKVKRKTNYRLQSWSELIFYGIRVLSMKLITAFCFRYPAYFLLLA</sequence>
<name>A0AAD6QS29_9ROSI</name>
<gene>
    <name evidence="1" type="ORF">NC653_017844</name>
</gene>
<keyword evidence="2" id="KW-1185">Reference proteome</keyword>
<dbReference type="EMBL" id="JAQIZT010000006">
    <property type="protein sequence ID" value="KAJ6995180.1"/>
    <property type="molecule type" value="Genomic_DNA"/>
</dbReference>
<dbReference type="Proteomes" id="UP001164929">
    <property type="component" value="Chromosome 6"/>
</dbReference>
<comment type="caution">
    <text evidence="1">The sequence shown here is derived from an EMBL/GenBank/DDBJ whole genome shotgun (WGS) entry which is preliminary data.</text>
</comment>
<evidence type="ECO:0000313" key="2">
    <source>
        <dbReference type="Proteomes" id="UP001164929"/>
    </source>
</evidence>
<organism evidence="1 2">
    <name type="scientific">Populus alba x Populus x berolinensis</name>
    <dbReference type="NCBI Taxonomy" id="444605"/>
    <lineage>
        <taxon>Eukaryota</taxon>
        <taxon>Viridiplantae</taxon>
        <taxon>Streptophyta</taxon>
        <taxon>Embryophyta</taxon>
        <taxon>Tracheophyta</taxon>
        <taxon>Spermatophyta</taxon>
        <taxon>Magnoliopsida</taxon>
        <taxon>eudicotyledons</taxon>
        <taxon>Gunneridae</taxon>
        <taxon>Pentapetalae</taxon>
        <taxon>rosids</taxon>
        <taxon>fabids</taxon>
        <taxon>Malpighiales</taxon>
        <taxon>Salicaceae</taxon>
        <taxon>Saliceae</taxon>
        <taxon>Populus</taxon>
    </lineage>
</organism>
<reference evidence="1" key="1">
    <citation type="journal article" date="2023" name="Mol. Ecol. Resour.">
        <title>Chromosome-level genome assembly of a triploid poplar Populus alba 'Berolinensis'.</title>
        <authorList>
            <person name="Chen S."/>
            <person name="Yu Y."/>
            <person name="Wang X."/>
            <person name="Wang S."/>
            <person name="Zhang T."/>
            <person name="Zhou Y."/>
            <person name="He R."/>
            <person name="Meng N."/>
            <person name="Wang Y."/>
            <person name="Liu W."/>
            <person name="Liu Z."/>
            <person name="Liu J."/>
            <person name="Guo Q."/>
            <person name="Huang H."/>
            <person name="Sederoff R.R."/>
            <person name="Wang G."/>
            <person name="Qu G."/>
            <person name="Chen S."/>
        </authorList>
    </citation>
    <scope>NUCLEOTIDE SEQUENCE</scope>
    <source>
        <strain evidence="1">SC-2020</strain>
    </source>
</reference>
<proteinExistence type="predicted"/>
<accession>A0AAD6QS29</accession>
<protein>
    <submittedName>
        <fullName evidence="1">Uncharacterized protein</fullName>
    </submittedName>
</protein>
<evidence type="ECO:0000313" key="1">
    <source>
        <dbReference type="EMBL" id="KAJ6995180.1"/>
    </source>
</evidence>